<evidence type="ECO:0000256" key="2">
    <source>
        <dbReference type="SAM" id="Phobius"/>
    </source>
</evidence>
<accession>A0ABV4U8W9</accession>
<dbReference type="Proteomes" id="UP001575105">
    <property type="component" value="Unassembled WGS sequence"/>
</dbReference>
<keyword evidence="2" id="KW-1133">Transmembrane helix</keyword>
<feature type="transmembrane region" description="Helical" evidence="2">
    <location>
        <begin position="12"/>
        <end position="35"/>
    </location>
</feature>
<dbReference type="Gene3D" id="3.30.700.10">
    <property type="entry name" value="Glycoprotein, Type 4 Pilin"/>
    <property type="match status" value="1"/>
</dbReference>
<protein>
    <submittedName>
        <fullName evidence="3">Type II secretion system protein</fullName>
    </submittedName>
</protein>
<dbReference type="Pfam" id="PF07963">
    <property type="entry name" value="N_methyl"/>
    <property type="match status" value="1"/>
</dbReference>
<dbReference type="RefSeq" id="WP_425346171.1">
    <property type="nucleotide sequence ID" value="NZ_JBGUBD010000007.1"/>
</dbReference>
<evidence type="ECO:0000256" key="1">
    <source>
        <dbReference type="SAM" id="MobiDB-lite"/>
    </source>
</evidence>
<comment type="caution">
    <text evidence="3">The sequence shown here is derived from an EMBL/GenBank/DDBJ whole genome shotgun (WGS) entry which is preliminary data.</text>
</comment>
<dbReference type="InterPro" id="IPR027558">
    <property type="entry name" value="Pre_pil_HX9DG_C"/>
</dbReference>
<dbReference type="NCBIfam" id="TIGR04294">
    <property type="entry name" value="pre_pil_HX9DG"/>
    <property type="match status" value="1"/>
</dbReference>
<dbReference type="InterPro" id="IPR045584">
    <property type="entry name" value="Pilin-like"/>
</dbReference>
<sequence>MLILRPKAFTLIELLVVIAIIAVLIGVLLPALAAARRAATNIRCQANLRSVHQIFHAYAADHDDHVPLGYRGGRKQWNTMMYSAEFSDPPIFVLFGRLYVADYINDAEAFYCPAESSPGQMYNTDDNPWPPGEDGPQPGSNVQGGYASRPIIDWGPYDTVTPMPRLSDYMAEAIFADTPGLPERLDSRHETGVHVLYGDAAVRWIERDIFNEPLSTITGLDASHNSTIDDIWDIFDEER</sequence>
<name>A0ABV4U8W9_9BACT</name>
<dbReference type="PANTHER" id="PTHR30093">
    <property type="entry name" value="GENERAL SECRETION PATHWAY PROTEIN G"/>
    <property type="match status" value="1"/>
</dbReference>
<feature type="region of interest" description="Disordered" evidence="1">
    <location>
        <begin position="121"/>
        <end position="144"/>
    </location>
</feature>
<keyword evidence="4" id="KW-1185">Reference proteome</keyword>
<keyword evidence="2" id="KW-0812">Transmembrane</keyword>
<evidence type="ECO:0000313" key="3">
    <source>
        <dbReference type="EMBL" id="MFA9479247.1"/>
    </source>
</evidence>
<dbReference type="InterPro" id="IPR012902">
    <property type="entry name" value="N_methyl_site"/>
</dbReference>
<gene>
    <name evidence="3" type="ORF">ACERK3_13230</name>
</gene>
<dbReference type="EMBL" id="JBGUBD010000007">
    <property type="protein sequence ID" value="MFA9479247.1"/>
    <property type="molecule type" value="Genomic_DNA"/>
</dbReference>
<evidence type="ECO:0000313" key="4">
    <source>
        <dbReference type="Proteomes" id="UP001575105"/>
    </source>
</evidence>
<reference evidence="3 4" key="1">
    <citation type="submission" date="2024-08" db="EMBL/GenBank/DDBJ databases">
        <title>Whole-genome sequencing of halo(alkali)philic microorganisms from hypersaline lakes.</title>
        <authorList>
            <person name="Sorokin D.Y."/>
            <person name="Merkel A.Y."/>
            <person name="Messina E."/>
            <person name="Yakimov M."/>
        </authorList>
    </citation>
    <scope>NUCLEOTIDE SEQUENCE [LARGE SCALE GENOMIC DNA]</scope>
    <source>
        <strain evidence="3 4">AB-hyl4</strain>
    </source>
</reference>
<keyword evidence="2" id="KW-0472">Membrane</keyword>
<organism evidence="3 4">
    <name type="scientific">Natronomicrosphaera hydrolytica</name>
    <dbReference type="NCBI Taxonomy" id="3242702"/>
    <lineage>
        <taxon>Bacteria</taxon>
        <taxon>Pseudomonadati</taxon>
        <taxon>Planctomycetota</taxon>
        <taxon>Phycisphaerae</taxon>
        <taxon>Phycisphaerales</taxon>
        <taxon>Phycisphaeraceae</taxon>
        <taxon>Natronomicrosphaera</taxon>
    </lineage>
</organism>
<dbReference type="PANTHER" id="PTHR30093:SF2">
    <property type="entry name" value="TYPE II SECRETION SYSTEM PROTEIN H"/>
    <property type="match status" value="1"/>
</dbReference>
<dbReference type="SUPFAM" id="SSF54523">
    <property type="entry name" value="Pili subunits"/>
    <property type="match status" value="1"/>
</dbReference>
<dbReference type="NCBIfam" id="TIGR02532">
    <property type="entry name" value="IV_pilin_GFxxxE"/>
    <property type="match status" value="1"/>
</dbReference>
<proteinExistence type="predicted"/>